<dbReference type="PANTHER" id="PTHR35908:SF1">
    <property type="entry name" value="CONSERVED PROTEIN"/>
    <property type="match status" value="1"/>
</dbReference>
<evidence type="ECO:0000259" key="1">
    <source>
        <dbReference type="Pfam" id="PF18029"/>
    </source>
</evidence>
<dbReference type="RefSeq" id="WP_268756970.1">
    <property type="nucleotide sequence ID" value="NZ_CP113836.1"/>
</dbReference>
<dbReference type="PANTHER" id="PTHR35908">
    <property type="entry name" value="HYPOTHETICAL FUSION PROTEIN"/>
    <property type="match status" value="1"/>
</dbReference>
<proteinExistence type="predicted"/>
<sequence length="147" mass="16409">MAYDFQVTVDCADPHPLADWWAEALGWSVEPSDEAFIRRMVETGQARDEDTTTYRDVLVWKDGAAIRHPDSGRRILFQRVPEAKSGKNRVHLDVFVGKEKLESELDRLTAAGATLLHRGQQGPFTWVTVADPEGNELCLTGKGTQGE</sequence>
<protein>
    <submittedName>
        <fullName evidence="2">VOC family protein</fullName>
    </submittedName>
</protein>
<accession>A0ABY7B6G7</accession>
<organism evidence="2 3">
    <name type="scientific">Amycolatopsis cynarae</name>
    <dbReference type="NCBI Taxonomy" id="2995223"/>
    <lineage>
        <taxon>Bacteria</taxon>
        <taxon>Bacillati</taxon>
        <taxon>Actinomycetota</taxon>
        <taxon>Actinomycetes</taxon>
        <taxon>Pseudonocardiales</taxon>
        <taxon>Pseudonocardiaceae</taxon>
        <taxon>Amycolatopsis</taxon>
    </lineage>
</organism>
<dbReference type="EMBL" id="CP113836">
    <property type="protein sequence ID" value="WAL66847.1"/>
    <property type="molecule type" value="Genomic_DNA"/>
</dbReference>
<keyword evidence="3" id="KW-1185">Reference proteome</keyword>
<evidence type="ECO:0000313" key="3">
    <source>
        <dbReference type="Proteomes" id="UP001163203"/>
    </source>
</evidence>
<dbReference type="InterPro" id="IPR029068">
    <property type="entry name" value="Glyas_Bleomycin-R_OHBP_Dase"/>
</dbReference>
<dbReference type="Pfam" id="PF18029">
    <property type="entry name" value="Glyoxalase_6"/>
    <property type="match status" value="1"/>
</dbReference>
<name>A0ABY7B6G7_9PSEU</name>
<dbReference type="InterPro" id="IPR041581">
    <property type="entry name" value="Glyoxalase_6"/>
</dbReference>
<dbReference type="Proteomes" id="UP001163203">
    <property type="component" value="Chromosome"/>
</dbReference>
<evidence type="ECO:0000313" key="2">
    <source>
        <dbReference type="EMBL" id="WAL66847.1"/>
    </source>
</evidence>
<dbReference type="SUPFAM" id="SSF54593">
    <property type="entry name" value="Glyoxalase/Bleomycin resistance protein/Dihydroxybiphenyl dioxygenase"/>
    <property type="match status" value="1"/>
</dbReference>
<gene>
    <name evidence="2" type="ORF">ORV05_03295</name>
</gene>
<reference evidence="2" key="1">
    <citation type="submission" date="2022-11" db="EMBL/GenBank/DDBJ databases">
        <authorList>
            <person name="Mo P."/>
        </authorList>
    </citation>
    <scope>NUCLEOTIDE SEQUENCE</scope>
    <source>
        <strain evidence="2">HUAS 11-8</strain>
    </source>
</reference>
<dbReference type="Gene3D" id="3.10.180.10">
    <property type="entry name" value="2,3-Dihydroxybiphenyl 1,2-Dioxygenase, domain 1"/>
    <property type="match status" value="1"/>
</dbReference>
<feature type="domain" description="Glyoxalase-like" evidence="1">
    <location>
        <begin position="6"/>
        <end position="140"/>
    </location>
</feature>